<dbReference type="GO" id="GO:0006355">
    <property type="term" value="P:regulation of DNA-templated transcription"/>
    <property type="evidence" value="ECO:0007669"/>
    <property type="project" value="InterPro"/>
</dbReference>
<feature type="region of interest" description="Disordered" evidence="1">
    <location>
        <begin position="1"/>
        <end position="23"/>
    </location>
</feature>
<feature type="domain" description="RFX1-4/6/8-like BCD" evidence="3">
    <location>
        <begin position="330"/>
        <end position="374"/>
    </location>
</feature>
<proteinExistence type="predicted"/>
<dbReference type="VEuPathDB" id="FungiDB:BON22_4267"/>
<dbReference type="InterPro" id="IPR057321">
    <property type="entry name" value="RFX1-4/6/8-like_BCD"/>
</dbReference>
<name>A0A061BAR7_CYBFA</name>
<dbReference type="OrthoDB" id="10584516at2759"/>
<evidence type="ECO:0000256" key="1">
    <source>
        <dbReference type="SAM" id="MobiDB-lite"/>
    </source>
</evidence>
<dbReference type="Pfam" id="PF25340">
    <property type="entry name" value="BCD_RFX"/>
    <property type="match status" value="1"/>
</dbReference>
<evidence type="ECO:0000259" key="2">
    <source>
        <dbReference type="Pfam" id="PF02257"/>
    </source>
</evidence>
<dbReference type="GO" id="GO:0003677">
    <property type="term" value="F:DNA binding"/>
    <property type="evidence" value="ECO:0007669"/>
    <property type="project" value="InterPro"/>
</dbReference>
<dbReference type="InterPro" id="IPR036388">
    <property type="entry name" value="WH-like_DNA-bd_sf"/>
</dbReference>
<reference evidence="4" key="1">
    <citation type="journal article" date="2014" name="Genome Announc.">
        <title>Genome sequence of the yeast Cyberlindnera fabianii (Hansenula fabianii).</title>
        <authorList>
            <person name="Freel K.C."/>
            <person name="Sarilar V."/>
            <person name="Neuveglise C."/>
            <person name="Devillers H."/>
            <person name="Friedrich A."/>
            <person name="Schacherer J."/>
        </authorList>
    </citation>
    <scope>NUCLEOTIDE SEQUENCE</scope>
    <source>
        <strain evidence="4">YJS4271</strain>
    </source>
</reference>
<dbReference type="Pfam" id="PF02257">
    <property type="entry name" value="RFX_DNA_binding"/>
    <property type="match status" value="1"/>
</dbReference>
<dbReference type="Gene3D" id="1.10.10.10">
    <property type="entry name" value="Winged helix-like DNA-binding domain superfamily/Winged helix DNA-binding domain"/>
    <property type="match status" value="1"/>
</dbReference>
<evidence type="ECO:0000259" key="3">
    <source>
        <dbReference type="Pfam" id="PF25340"/>
    </source>
</evidence>
<evidence type="ECO:0000313" key="4">
    <source>
        <dbReference type="EMBL" id="CDR46459.1"/>
    </source>
</evidence>
<accession>A0A061BAR7</accession>
<protein>
    <submittedName>
        <fullName evidence="4">CYFA0S23e01200g1_1</fullName>
    </submittedName>
</protein>
<sequence length="409" mass="47131">MSISSWSSSTSLKSRGITTNGTSTPTTHMIAALNNDHFLCEQVRKLEHVAPRDAIIALNKCMYTKPQFARAVALHCIQHLFHTEKGAFIRKEKAYDYWKLYFEKVYSGVPLVGYPQFGKLVKSLFGCQTRRIGSRSGAKYCYSRVTLKPSLKKWFEEHGPESPERVSFINDYLRFRIIPTPLKTSVDDIMVQFMYNESLDFSVLDIHNLTVTHMMTMLAKSDMLLKNFMFLISQKEVFDHFISDWYTSDVLSAISDAIKLPQSILELVADFPLVIDPDTQPVFASGCKTSLLSKYFKLEYQVSKAHPQKVKLVNFIIELIARFPKSAFPNFILNFKYITTAVLRHLTMRRMQSFSTYWVLGCFLDEFVQFLLEYYAFRKDPGRTLTKISVSRDDASQSLQSAPLEVLHR</sequence>
<dbReference type="InterPro" id="IPR003150">
    <property type="entry name" value="DNA-bd_RFX"/>
</dbReference>
<organism evidence="4">
    <name type="scientific">Cyberlindnera fabianii</name>
    <name type="common">Yeast</name>
    <name type="synonym">Hansenula fabianii</name>
    <dbReference type="NCBI Taxonomy" id="36022"/>
    <lineage>
        <taxon>Eukaryota</taxon>
        <taxon>Fungi</taxon>
        <taxon>Dikarya</taxon>
        <taxon>Ascomycota</taxon>
        <taxon>Saccharomycotina</taxon>
        <taxon>Saccharomycetes</taxon>
        <taxon>Phaffomycetales</taxon>
        <taxon>Phaffomycetaceae</taxon>
        <taxon>Cyberlindnera</taxon>
    </lineage>
</organism>
<feature type="domain" description="RFX-type winged-helix" evidence="2">
    <location>
        <begin position="72"/>
        <end position="148"/>
    </location>
</feature>
<dbReference type="AlphaFoldDB" id="A0A061BAR7"/>
<dbReference type="EMBL" id="LK052908">
    <property type="protein sequence ID" value="CDR46459.1"/>
    <property type="molecule type" value="Genomic_DNA"/>
</dbReference>
<gene>
    <name evidence="4" type="ORF">CYFA0S_23e01200g</name>
</gene>